<reference evidence="4 5" key="1">
    <citation type="journal article" date="2014" name="Curr. Microbiol.">
        <title>Spirosoma radiotolerans sp. nov., a gamma-radiation-resistant bacterium isolated from gamma ray-irradiated soil.</title>
        <authorList>
            <person name="Lee J.J."/>
            <person name="Srinivasan S."/>
            <person name="Lim S."/>
            <person name="Joe M."/>
            <person name="Im S."/>
            <person name="Bae S.I."/>
            <person name="Park K.R."/>
            <person name="Han J.H."/>
            <person name="Park S.H."/>
            <person name="Joo B.M."/>
            <person name="Park S.J."/>
            <person name="Kim M.K."/>
        </authorList>
    </citation>
    <scope>NUCLEOTIDE SEQUENCE [LARGE SCALE GENOMIC DNA]</scope>
    <source>
        <strain evidence="4 5">DG5A</strain>
    </source>
</reference>
<feature type="domain" description="Signal transduction histidine kinase internal region" evidence="3">
    <location>
        <begin position="148"/>
        <end position="224"/>
    </location>
</feature>
<gene>
    <name evidence="4" type="ORF">SD10_07985</name>
</gene>
<protein>
    <recommendedName>
        <fullName evidence="3">Signal transduction histidine kinase internal region domain-containing protein</fullName>
    </recommendedName>
</protein>
<evidence type="ECO:0000313" key="4">
    <source>
        <dbReference type="EMBL" id="AKD54855.1"/>
    </source>
</evidence>
<evidence type="ECO:0000256" key="2">
    <source>
        <dbReference type="SAM" id="Phobius"/>
    </source>
</evidence>
<dbReference type="InterPro" id="IPR050640">
    <property type="entry name" value="Bact_2-comp_sensor_kinase"/>
</dbReference>
<dbReference type="PANTHER" id="PTHR34220">
    <property type="entry name" value="SENSOR HISTIDINE KINASE YPDA"/>
    <property type="match status" value="1"/>
</dbReference>
<evidence type="ECO:0000256" key="1">
    <source>
        <dbReference type="SAM" id="Coils"/>
    </source>
</evidence>
<feature type="coiled-coil region" evidence="1">
    <location>
        <begin position="123"/>
        <end position="155"/>
    </location>
</feature>
<keyword evidence="1" id="KW-0175">Coiled coil</keyword>
<dbReference type="GO" id="GO:0000155">
    <property type="term" value="F:phosphorelay sensor kinase activity"/>
    <property type="evidence" value="ECO:0007669"/>
    <property type="project" value="InterPro"/>
</dbReference>
<keyword evidence="5" id="KW-1185">Reference proteome</keyword>
<dbReference type="Proteomes" id="UP000033054">
    <property type="component" value="Chromosome"/>
</dbReference>
<name>A0A0E3ZTB6_9BACT</name>
<accession>A0A0E3ZTB6</accession>
<evidence type="ECO:0000313" key="5">
    <source>
        <dbReference type="Proteomes" id="UP000033054"/>
    </source>
</evidence>
<feature type="transmembrane region" description="Helical" evidence="2">
    <location>
        <begin position="75"/>
        <end position="96"/>
    </location>
</feature>
<dbReference type="InterPro" id="IPR010559">
    <property type="entry name" value="Sig_transdc_His_kin_internal"/>
</dbReference>
<dbReference type="HOGENOM" id="CLU_020473_0_1_10"/>
<feature type="transmembrane region" description="Helical" evidence="2">
    <location>
        <begin position="12"/>
        <end position="31"/>
    </location>
</feature>
<dbReference type="STRING" id="1379870.SD10_07985"/>
<proteinExistence type="predicted"/>
<sequence>MNEPIVPMKLNINWLLPLALAAILPGLNFFSNANALIDGKLDFYGRWFSASVVLFVLWYLLLYTTNQSRRYRWELTAVIILAYIVLVYSLFSLFVFSHPEYIRWNLLVKFFFASLLFLIIQYALRASSSIAQLELEKEQMQSENYRVQLQQLRSKVDPHFLFNSLNTLRMMARKQHPSTEQFVISLSDFYRQTLKYNEASTVPLREELSVLKSYLFLMQTRNEGNLDVSFQIDGHLLNYLIPTLSLQIVAENCFKHNAMISANPLHISVSTSDDFYIVVSNLKLPKLSQSEKSGYGLDNIRQRYTLLNVTNGLLVHETDTHFAVKLKLI</sequence>
<evidence type="ECO:0000259" key="3">
    <source>
        <dbReference type="Pfam" id="PF06580"/>
    </source>
</evidence>
<keyword evidence="2" id="KW-1133">Transmembrane helix</keyword>
<dbReference type="PANTHER" id="PTHR34220:SF7">
    <property type="entry name" value="SENSOR HISTIDINE KINASE YPDA"/>
    <property type="match status" value="1"/>
</dbReference>
<dbReference type="PATRIC" id="fig|1379870.5.peg.1733"/>
<dbReference type="GO" id="GO:0016020">
    <property type="term" value="C:membrane"/>
    <property type="evidence" value="ECO:0007669"/>
    <property type="project" value="InterPro"/>
</dbReference>
<dbReference type="EMBL" id="CP010429">
    <property type="protein sequence ID" value="AKD54855.1"/>
    <property type="molecule type" value="Genomic_DNA"/>
</dbReference>
<dbReference type="Pfam" id="PF06580">
    <property type="entry name" value="His_kinase"/>
    <property type="match status" value="1"/>
</dbReference>
<feature type="transmembrane region" description="Helical" evidence="2">
    <location>
        <begin position="102"/>
        <end position="124"/>
    </location>
</feature>
<feature type="transmembrane region" description="Helical" evidence="2">
    <location>
        <begin position="43"/>
        <end position="63"/>
    </location>
</feature>
<organism evidence="4 5">
    <name type="scientific">Spirosoma radiotolerans</name>
    <dbReference type="NCBI Taxonomy" id="1379870"/>
    <lineage>
        <taxon>Bacteria</taxon>
        <taxon>Pseudomonadati</taxon>
        <taxon>Bacteroidota</taxon>
        <taxon>Cytophagia</taxon>
        <taxon>Cytophagales</taxon>
        <taxon>Cytophagaceae</taxon>
        <taxon>Spirosoma</taxon>
    </lineage>
</organism>
<keyword evidence="2" id="KW-0812">Transmembrane</keyword>
<keyword evidence="2" id="KW-0472">Membrane</keyword>
<dbReference type="KEGG" id="srd:SD10_07985"/>
<dbReference type="AlphaFoldDB" id="A0A0E3ZTB6"/>